<proteinExistence type="predicted"/>
<dbReference type="InterPro" id="IPR038763">
    <property type="entry name" value="DHH_sf"/>
</dbReference>
<evidence type="ECO:0000313" key="1">
    <source>
        <dbReference type="EMBL" id="AXX91435.1"/>
    </source>
</evidence>
<dbReference type="SUPFAM" id="SSF64182">
    <property type="entry name" value="DHH phosphoesterases"/>
    <property type="match status" value="1"/>
</dbReference>
<dbReference type="EMBL" id="CP032098">
    <property type="protein sequence ID" value="AXX91435.1"/>
    <property type="molecule type" value="Genomic_DNA"/>
</dbReference>
<dbReference type="Gene3D" id="3.10.310.30">
    <property type="match status" value="1"/>
</dbReference>
<dbReference type="PANTHER" id="PTHR42146:SF1">
    <property type="entry name" value="OLIGORIBONUCLEASE NRNB"/>
    <property type="match status" value="1"/>
</dbReference>
<reference evidence="2 3" key="1">
    <citation type="submission" date="2017-09" db="EMBL/GenBank/DDBJ databases">
        <title>Arcobacter canalis sp. nov., a new species isolated from a water canal contaminated with urban sewage.</title>
        <authorList>
            <person name="Perez-Cataluna A."/>
            <person name="Salas-Masso N."/>
            <person name="Figueras M.J."/>
        </authorList>
    </citation>
    <scope>NUCLEOTIDE SEQUENCE [LARGE SCALE GENOMIC DNA]</scope>
    <source>
        <strain evidence="2 3">F98-3</strain>
    </source>
</reference>
<accession>A0A2G1DJY6</accession>
<dbReference type="Proteomes" id="UP000262712">
    <property type="component" value="Chromosome"/>
</dbReference>
<dbReference type="RefSeq" id="WP_099341577.1">
    <property type="nucleotide sequence ID" value="NZ_CP032098.1"/>
</dbReference>
<dbReference type="Proteomes" id="UP000221222">
    <property type="component" value="Unassembled WGS sequence"/>
</dbReference>
<gene>
    <name evidence="1" type="ORF">AMOL_0419</name>
    <name evidence="2" type="ORF">CPU12_02875</name>
</gene>
<dbReference type="InterPro" id="IPR052968">
    <property type="entry name" value="Nucleotide_metab_enz"/>
</dbReference>
<reference evidence="1 4" key="2">
    <citation type="submission" date="2018-08" db="EMBL/GenBank/DDBJ databases">
        <title>Complete genome of the Arcobacter molluscorum type strain LMG 25693.</title>
        <authorList>
            <person name="Miller W.G."/>
            <person name="Yee E."/>
            <person name="Bono J.L."/>
        </authorList>
    </citation>
    <scope>NUCLEOTIDE SEQUENCE [LARGE SCALE GENOMIC DNA]</scope>
    <source>
        <strain evidence="1 4">CECT 7696</strain>
    </source>
</reference>
<name>A0A2G1DJY6_9BACT</name>
<evidence type="ECO:0000313" key="2">
    <source>
        <dbReference type="EMBL" id="PHO18818.1"/>
    </source>
</evidence>
<sequence length="351" mass="40433">MKLFHISHTDLDGYSCQLLTKQIFNQGIFFNANYGLEVKLTLKKVLELIKQENKEEEIFLLITDLNLTQQESKDLDKDITALKKENYNIKLQLLDHHASGQKSADNYEWYYLDISKCAAKITYEYLVKYYGGFAQNDVWINPLIKSVNAIDIWLDNETFNFEFGKVLLTMISKVREINNILFADLNRDFRLYLLKEAAKYINEENANIKLDDDIHKLKKQFLNTEGIDDTLDNLSAKYLVYSLDNIKDELTVFYKGHKGLLTYTLGSISIPANAFLKANPDYDFFIDVSKKGNASFRADGKVDVSYMAEKLANGGGHVNASGAKFEDFKETIDYLQVKNYIQEKLCSLEKI</sequence>
<dbReference type="AlphaFoldDB" id="A0A2G1DJY6"/>
<dbReference type="PANTHER" id="PTHR42146">
    <property type="entry name" value="3',5'-CYCLIC-NUCLEOTIDE PHOSPHODIESTERASE"/>
    <property type="match status" value="1"/>
</dbReference>
<dbReference type="KEGG" id="amol:AMOL_0419"/>
<evidence type="ECO:0000313" key="4">
    <source>
        <dbReference type="Proteomes" id="UP000262712"/>
    </source>
</evidence>
<dbReference type="EMBL" id="NXFY01000003">
    <property type="protein sequence ID" value="PHO18818.1"/>
    <property type="molecule type" value="Genomic_DNA"/>
</dbReference>
<organism evidence="2 3">
    <name type="scientific">Malaciobacter molluscorum LMG 25693</name>
    <dbReference type="NCBI Taxonomy" id="870501"/>
    <lineage>
        <taxon>Bacteria</taxon>
        <taxon>Pseudomonadati</taxon>
        <taxon>Campylobacterota</taxon>
        <taxon>Epsilonproteobacteria</taxon>
        <taxon>Campylobacterales</taxon>
        <taxon>Arcobacteraceae</taxon>
        <taxon>Malaciobacter</taxon>
    </lineage>
</organism>
<keyword evidence="3" id="KW-1185">Reference proteome</keyword>
<evidence type="ECO:0000313" key="3">
    <source>
        <dbReference type="Proteomes" id="UP000221222"/>
    </source>
</evidence>
<protein>
    <submittedName>
        <fullName evidence="1">Oligoribonuclease NrnB</fullName>
    </submittedName>
    <submittedName>
        <fullName evidence="2">Phosphoesterase</fullName>
    </submittedName>
</protein>